<gene>
    <name evidence="2" type="ORF">CK203_054338</name>
</gene>
<dbReference type="AlphaFoldDB" id="A0A438H086"/>
<comment type="caution">
    <text evidence="2">The sequence shown here is derived from an EMBL/GenBank/DDBJ whole genome shotgun (WGS) entry which is preliminary data.</text>
</comment>
<dbReference type="EMBL" id="QGNW01000305">
    <property type="protein sequence ID" value="RVW77892.1"/>
    <property type="molecule type" value="Genomic_DNA"/>
</dbReference>
<name>A0A438H086_VITVI</name>
<dbReference type="Proteomes" id="UP000288805">
    <property type="component" value="Unassembled WGS sequence"/>
</dbReference>
<evidence type="ECO:0008006" key="4">
    <source>
        <dbReference type="Google" id="ProtNLM"/>
    </source>
</evidence>
<keyword evidence="1" id="KW-1133">Transmembrane helix</keyword>
<reference evidence="2 3" key="1">
    <citation type="journal article" date="2018" name="PLoS Genet.">
        <title>Population sequencing reveals clonal diversity and ancestral inbreeding in the grapevine cultivar Chardonnay.</title>
        <authorList>
            <person name="Roach M.J."/>
            <person name="Johnson D.L."/>
            <person name="Bohlmann J."/>
            <person name="van Vuuren H.J."/>
            <person name="Jones S.J."/>
            <person name="Pretorius I.S."/>
            <person name="Schmidt S.A."/>
            <person name="Borneman A.R."/>
        </authorList>
    </citation>
    <scope>NUCLEOTIDE SEQUENCE [LARGE SCALE GENOMIC DNA]</scope>
    <source>
        <strain evidence="3">cv. Chardonnay</strain>
        <tissue evidence="2">Leaf</tissue>
    </source>
</reference>
<evidence type="ECO:0000313" key="2">
    <source>
        <dbReference type="EMBL" id="RVW77892.1"/>
    </source>
</evidence>
<protein>
    <recommendedName>
        <fullName evidence="4">Mitochondrial protein</fullName>
    </recommendedName>
</protein>
<feature type="transmembrane region" description="Helical" evidence="1">
    <location>
        <begin position="28"/>
        <end position="48"/>
    </location>
</feature>
<organism evidence="2 3">
    <name type="scientific">Vitis vinifera</name>
    <name type="common">Grape</name>
    <dbReference type="NCBI Taxonomy" id="29760"/>
    <lineage>
        <taxon>Eukaryota</taxon>
        <taxon>Viridiplantae</taxon>
        <taxon>Streptophyta</taxon>
        <taxon>Embryophyta</taxon>
        <taxon>Tracheophyta</taxon>
        <taxon>Spermatophyta</taxon>
        <taxon>Magnoliopsida</taxon>
        <taxon>eudicotyledons</taxon>
        <taxon>Gunneridae</taxon>
        <taxon>Pentapetalae</taxon>
        <taxon>rosids</taxon>
        <taxon>Vitales</taxon>
        <taxon>Vitaceae</taxon>
        <taxon>Viteae</taxon>
        <taxon>Vitis</taxon>
    </lineage>
</organism>
<keyword evidence="1" id="KW-0812">Transmembrane</keyword>
<evidence type="ECO:0000313" key="3">
    <source>
        <dbReference type="Proteomes" id="UP000288805"/>
    </source>
</evidence>
<evidence type="ECO:0000256" key="1">
    <source>
        <dbReference type="SAM" id="Phobius"/>
    </source>
</evidence>
<sequence>MSTTTKISKNASRKDVEQKLYRSMVRSLLYLIVSCPDISFSVGAYARYLKDEIFLSQSKCAKELVKKFGVEYSKHSRTPMSTTTKLSNYESRKNVEQKPYRSMIRSLLYLTMCRLDISFSIGAYARYSNVDWAENVENRKTHLPKLSILLLGAIVRNSYGSNKCSNTMELRKGHEHAL</sequence>
<dbReference type="PANTHER" id="PTHR11439:SF486">
    <property type="entry name" value="RLK (RECEPTOR-LIKE KINASE) PROTEIN, PUTATIVE-RELATED"/>
    <property type="match status" value="1"/>
</dbReference>
<accession>A0A438H086</accession>
<dbReference type="PANTHER" id="PTHR11439">
    <property type="entry name" value="GAG-POL-RELATED RETROTRANSPOSON"/>
    <property type="match status" value="1"/>
</dbReference>
<keyword evidence="1" id="KW-0472">Membrane</keyword>
<proteinExistence type="predicted"/>